<dbReference type="PROSITE" id="PS00197">
    <property type="entry name" value="2FE2S_FER_1"/>
    <property type="match status" value="1"/>
</dbReference>
<dbReference type="InterPro" id="IPR036884">
    <property type="entry name" value="2Fe-2S-bd_dom_sf"/>
</dbReference>
<dbReference type="CDD" id="cd01650">
    <property type="entry name" value="RT_nLTR_like"/>
    <property type="match status" value="1"/>
</dbReference>
<dbReference type="InterPro" id="IPR001041">
    <property type="entry name" value="2Fe-2S_ferredoxin-type"/>
</dbReference>
<dbReference type="Pfam" id="PF00941">
    <property type="entry name" value="FAD_binding_5"/>
    <property type="match status" value="2"/>
</dbReference>
<dbReference type="Gene3D" id="3.90.1170.50">
    <property type="entry name" value="Aldehyde oxidase/xanthine dehydrogenase, a/b hammerhead"/>
    <property type="match status" value="1"/>
</dbReference>
<dbReference type="FunFam" id="3.30.365.10:FF:000001">
    <property type="entry name" value="Xanthine dehydrogenase oxidase"/>
    <property type="match status" value="1"/>
</dbReference>
<dbReference type="FunFam" id="3.30.43.10:FF:000001">
    <property type="entry name" value="Xanthine dehydrogenase/oxidase"/>
    <property type="match status" value="2"/>
</dbReference>
<dbReference type="InterPro" id="IPR006058">
    <property type="entry name" value="2Fe2S_fd_BS"/>
</dbReference>
<dbReference type="EMBL" id="BAAFJT010000006">
    <property type="protein sequence ID" value="GAB0191708.1"/>
    <property type="molecule type" value="Genomic_DNA"/>
</dbReference>
<keyword evidence="9" id="KW-0500">Molybdenum</keyword>
<dbReference type="GO" id="GO:0005777">
    <property type="term" value="C:peroxisome"/>
    <property type="evidence" value="ECO:0007669"/>
    <property type="project" value="UniProtKB-SubCell"/>
</dbReference>
<dbReference type="Pfam" id="PF01799">
    <property type="entry name" value="Fer2_2"/>
    <property type="match status" value="1"/>
</dbReference>
<comment type="caution">
    <text evidence="26">The sequence shown here is derived from an EMBL/GenBank/DDBJ whole genome shotgun (WGS) entry which is preliminary data.</text>
</comment>
<dbReference type="InterPro" id="IPR037165">
    <property type="entry name" value="AldOxase/xan_DH_Mopterin-bd_sf"/>
</dbReference>
<feature type="domain" description="2Fe-2S ferredoxin-type" evidence="24">
    <location>
        <begin position="10"/>
        <end position="97"/>
    </location>
</feature>
<evidence type="ECO:0000256" key="17">
    <source>
        <dbReference type="ARBA" id="ARBA00023027"/>
    </source>
</evidence>
<dbReference type="FunFam" id="3.30.365.10:FF:000004">
    <property type="entry name" value="Xanthine dehydrogenase oxidase"/>
    <property type="match status" value="1"/>
</dbReference>
<evidence type="ECO:0000256" key="8">
    <source>
        <dbReference type="ARBA" id="ARBA00022490"/>
    </source>
</evidence>
<comment type="cofactor">
    <cofactor evidence="19">
        <name>[2Fe-2S] cluster</name>
        <dbReference type="ChEBI" id="CHEBI:190135"/>
    </cofactor>
</comment>
<evidence type="ECO:0000256" key="1">
    <source>
        <dbReference type="ARBA" id="ARBA00001924"/>
    </source>
</evidence>
<keyword evidence="16" id="KW-0411">Iron-sulfur</keyword>
<keyword evidence="17" id="KW-0520">NAD</keyword>
<dbReference type="SUPFAM" id="SSF54665">
    <property type="entry name" value="CO dehydrogenase molybdoprotein N-domain-like"/>
    <property type="match status" value="1"/>
</dbReference>
<dbReference type="FunFam" id="3.30.365.10:FF:000025">
    <property type="entry name" value="Aldehyde oxidase 4"/>
    <property type="match status" value="1"/>
</dbReference>
<keyword evidence="8" id="KW-0963">Cytoplasm</keyword>
<dbReference type="PANTHER" id="PTHR45444">
    <property type="entry name" value="XANTHINE DEHYDROGENASE"/>
    <property type="match status" value="1"/>
</dbReference>
<evidence type="ECO:0000313" key="26">
    <source>
        <dbReference type="EMBL" id="GAB0191708.1"/>
    </source>
</evidence>
<feature type="domain" description="FAD-binding PCMH-type" evidence="25">
    <location>
        <begin position="238"/>
        <end position="423"/>
    </location>
</feature>
<accession>A0ABC9X1Z3</accession>
<dbReference type="Gene3D" id="3.30.365.10">
    <property type="entry name" value="Aldehyde oxidase/xanthine dehydrogenase, molybdopterin binding domain"/>
    <property type="match status" value="5"/>
</dbReference>
<dbReference type="FunFam" id="3.30.365.10:FF:000002">
    <property type="entry name" value="Xanthine dehydrogenase oxidase"/>
    <property type="match status" value="1"/>
</dbReference>
<dbReference type="PROSITE" id="PS51085">
    <property type="entry name" value="2FE2S_FER_2"/>
    <property type="match status" value="1"/>
</dbReference>
<organism evidence="26 27">
    <name type="scientific">Grus japonensis</name>
    <name type="common">Japanese crane</name>
    <name type="synonym">Red-crowned crane</name>
    <dbReference type="NCBI Taxonomy" id="30415"/>
    <lineage>
        <taxon>Eukaryota</taxon>
        <taxon>Metazoa</taxon>
        <taxon>Chordata</taxon>
        <taxon>Craniata</taxon>
        <taxon>Vertebrata</taxon>
        <taxon>Euteleostomi</taxon>
        <taxon>Archelosauria</taxon>
        <taxon>Archosauria</taxon>
        <taxon>Dinosauria</taxon>
        <taxon>Saurischia</taxon>
        <taxon>Theropoda</taxon>
        <taxon>Coelurosauria</taxon>
        <taxon>Aves</taxon>
        <taxon>Neognathae</taxon>
        <taxon>Neoaves</taxon>
        <taxon>Gruiformes</taxon>
        <taxon>Gruidae</taxon>
        <taxon>Grus</taxon>
    </lineage>
</organism>
<dbReference type="InterPro" id="IPR036318">
    <property type="entry name" value="FAD-bd_PCMH-like_sf"/>
</dbReference>
<keyword evidence="14" id="KW-0560">Oxidoreductase</keyword>
<dbReference type="SUPFAM" id="SSF56176">
    <property type="entry name" value="FAD-binding/transporter-associated domain-like"/>
    <property type="match status" value="2"/>
</dbReference>
<evidence type="ECO:0000256" key="4">
    <source>
        <dbReference type="ARBA" id="ARBA00004496"/>
    </source>
</evidence>
<dbReference type="InterPro" id="IPR036010">
    <property type="entry name" value="2Fe-2S_ferredoxin-like_sf"/>
</dbReference>
<dbReference type="Pfam" id="PF02738">
    <property type="entry name" value="MoCoBD_1"/>
    <property type="match status" value="1"/>
</dbReference>
<dbReference type="InterPro" id="IPR046867">
    <property type="entry name" value="AldOxase/xan_DH_MoCoBD2"/>
</dbReference>
<dbReference type="SUPFAM" id="SSF54292">
    <property type="entry name" value="2Fe-2S ferredoxin-like"/>
    <property type="match status" value="1"/>
</dbReference>
<evidence type="ECO:0000256" key="19">
    <source>
        <dbReference type="ARBA" id="ARBA00034078"/>
    </source>
</evidence>
<keyword evidence="12" id="KW-0479">Metal-binding</keyword>
<evidence type="ECO:0000256" key="16">
    <source>
        <dbReference type="ARBA" id="ARBA00023014"/>
    </source>
</evidence>
<dbReference type="GO" id="GO:0046872">
    <property type="term" value="F:metal ion binding"/>
    <property type="evidence" value="ECO:0007669"/>
    <property type="project" value="UniProtKB-KW"/>
</dbReference>
<dbReference type="SUPFAM" id="SSF56672">
    <property type="entry name" value="DNA/RNA polymerases"/>
    <property type="match status" value="1"/>
</dbReference>
<dbReference type="Pfam" id="PF03450">
    <property type="entry name" value="CO_deh_flav_C"/>
    <property type="match status" value="1"/>
</dbReference>
<dbReference type="InterPro" id="IPR036683">
    <property type="entry name" value="CO_DH_flav_C_dom_sf"/>
</dbReference>
<comment type="cofactor">
    <cofactor evidence="2">
        <name>FAD</name>
        <dbReference type="ChEBI" id="CHEBI:57692"/>
    </cofactor>
</comment>
<evidence type="ECO:0000256" key="12">
    <source>
        <dbReference type="ARBA" id="ARBA00022723"/>
    </source>
</evidence>
<dbReference type="InterPro" id="IPR012675">
    <property type="entry name" value="Beta-grasp_dom_sf"/>
</dbReference>
<dbReference type="InterPro" id="IPR016166">
    <property type="entry name" value="FAD-bd_PCMH"/>
</dbReference>
<evidence type="ECO:0000259" key="25">
    <source>
        <dbReference type="PROSITE" id="PS51387"/>
    </source>
</evidence>
<dbReference type="Proteomes" id="UP001623348">
    <property type="component" value="Unassembled WGS sequence"/>
</dbReference>
<evidence type="ECO:0000256" key="18">
    <source>
        <dbReference type="ARBA" id="ARBA00023140"/>
    </source>
</evidence>
<dbReference type="InterPro" id="IPR016167">
    <property type="entry name" value="FAD-bd_PCMH_sub1"/>
</dbReference>
<evidence type="ECO:0000256" key="20">
    <source>
        <dbReference type="ARBA" id="ARBA00049017"/>
    </source>
</evidence>
<dbReference type="SMART" id="SM01092">
    <property type="entry name" value="CO_deh_flav_C"/>
    <property type="match status" value="1"/>
</dbReference>
<proteinExistence type="inferred from homology"/>
<dbReference type="InterPro" id="IPR000477">
    <property type="entry name" value="RT_dom"/>
</dbReference>
<evidence type="ECO:0000256" key="3">
    <source>
        <dbReference type="ARBA" id="ARBA00004275"/>
    </source>
</evidence>
<sequence>MSLQGAAGVEELIFYVNGRKIIEKNADPEQMLLSYLRKRLRLTGTKYGCGGGGCGACTVMISTYEPTSKKIRHYSANACLLPICSLYGAAVTTVEGIGSTKTRVHPVQERLAKCHGSQCGFCTPGMVMSIYTLLRNHPEPTSEQMIAALAGNLCRCTGYRPILDACKTFCKESVCCQRKANGKCCLDQEDYLFDKEEKVSTRLFSTDEFQPLDPTQELIFPPELMRMAENPPKRTLVFHGERMTWISPVSLDELLDLKAAHPNAPLVVGNTSVGPEMKFRGIFHPIVIAPARIPDLNVVKCMDDGLTLGAACSLSLVKDILTNAISESPEEKTKVFCAVLQQLRTLGGEQIRNIASLGGNIISRKSTSDLNPILAASNCVLNLASRGGKRQIPLSDIFADGVGNNTIMPEEILVSVHIPHSRKGEYVSAFRQAPRRENALPITNAGMRVLFEDGTDIIKDLSIFYGGAVLTTMCAKQTCWTLIGRHWNEQMLDEACKLVLKEIAVPGSASGEKVDYKKTLIVSFFYRFFLEVLQSLKKMDPCHYLGIPMEYRSVLQDFQTKMPQSIQIYQDVKPSQSPQDPVGRPIMHQSGIKHATGEAVYIDDLPSVDGELFLAVVTSSRAHAKIVSIDTSEALKGPGVFDIITAQDVPNTNEFYYSNDPEIVFARNKVICVGQIVCAVVADSDVHAKQAAAKVKIEYEVLEPVILTIEEAIKHNSFFEPKRKLEQGNVDQAFETVDDIIEGEICIGGQEHFYMETQSVLAVPKGEDKEMDVYVSTQHPATIQEMVAASLGVPANRIMCHVKRVGGAFGGKLLKAGLLASVAAVAANKTSRAVRLILSRGDDMLITGGRHPFIGKYKVGFMNDGRIRAVDAKYYINGGCTPDESVLVAEVSLLKMDNAYKIPNLRCWAYACKTNLPSNTAFRGFGFPQSGLVTETWITGVADKTGLSPEKIREINMYKENEQTHFKQKLDPQNLIRCWNECMKKSAYHSRKTVVSEFNKQNYWKKKGIAIVPMKFPFGLGTRYLSQAAALVHIYTDGSVLLTHGGIEMGQGIHTKMIQVASRELNIPMSCIHFCETSTTTVPNACASAGSAGTDVNGMAVKDACQTLLKRLQPIINKNPKGTWNDWLRSNASQQRGSQAKTPKRPPWMNKELLGKVKQKKEAYRGWKQGQVAWEKYRETVRAARDQVRKAKALIEISLARDVKDNTKSFYRYVSDKRRTRENVGPLRNETGDLVTQDMEKAEILNDFFASVFTGKCLSHTAQVAEGRDWENAEQPTVGEDQVQEYLRNLKVHKSMGPDEMHPWFLRELVDEVARLLSIIFEKSWQYSEVPTDWKRGNITSVFKKVKKEDPGNYRPVSLTSVPGKIMEQTLLETMLRHMENKEMIGDSQHGFTKGKSCLTNLVAFYDGVTALVNKGRATDVIYLDLCKAFDAVPHDILVSKLERHGFDGWTTRWIRNWLDGRTQRVMVNGSMSKWRTVTSGIPQGSVLGPALFNIFVSDMDSGIECTLSKFAGDTKLCGAVDPLEGRDAIQRDLDGQERWAHVNCMKFNKAKREVLHVGRRNPKHDYRLGEEWIESSPEGKDVGVLIGEKLTMSRQCALAAQKASCVLGCIKRGVTSRSRKVKEAFEQSVSLSATGYFRGYNENMDWEKGEGQPFTYFLYGAACSEVEINCLTGDHKNLRTDIVMDIGCSINPAVDIGQIEGAFVQGIGLYTMEELKYSPEGVLYTRGPDQYKIPAVCDIPEQFSVSLLSSSQNPYAIYASKGIGEAGLFLGCSVFFALRDAITSVRNERGLKKTFALNSPLTAEQIRAGCADDFTEMMTNDESASSAPRAISVNTSPAFEAYMFNKKYVLNNSAQMLQEKKVQMKYKGNLCRCTGYRPIIDSYTSFAREPTCCQLRETGQCCLDQEECVCSSSTGGQIHSGLCSPEEFPPMDPTEEFIFPPELIRMAQEQQRTTLIFHGKRTTWISPTSLKELLELKAKYPKAPLVVRNTSVGLKKNRHGAYHPIILHPVRIPEMHVVSSTNDVFRRTHCKQAINLGLEPNLSSWQICPQLGIRRW</sequence>
<dbReference type="EC" id="1.17.1.4" evidence="7"/>
<dbReference type="Gene3D" id="3.30.390.50">
    <property type="entry name" value="CO dehydrogenase flavoprotein, C-terminal domain"/>
    <property type="match status" value="1"/>
</dbReference>
<dbReference type="PROSITE" id="PS51387">
    <property type="entry name" value="FAD_PCMH"/>
    <property type="match status" value="1"/>
</dbReference>
<evidence type="ECO:0000256" key="13">
    <source>
        <dbReference type="ARBA" id="ARBA00022827"/>
    </source>
</evidence>
<dbReference type="FunFam" id="3.10.20.30:FF:000015">
    <property type="entry name" value="Aldehyde oxidase 1"/>
    <property type="match status" value="1"/>
</dbReference>
<dbReference type="Pfam" id="PF00078">
    <property type="entry name" value="RVT_1"/>
    <property type="match status" value="1"/>
</dbReference>
<comment type="catalytic activity">
    <reaction evidence="21">
        <text>hypoxanthine + NAD(+) + H2O = xanthine + NADH + H(+)</text>
        <dbReference type="Rhea" id="RHEA:24670"/>
        <dbReference type="ChEBI" id="CHEBI:15377"/>
        <dbReference type="ChEBI" id="CHEBI:15378"/>
        <dbReference type="ChEBI" id="CHEBI:17368"/>
        <dbReference type="ChEBI" id="CHEBI:17712"/>
        <dbReference type="ChEBI" id="CHEBI:57540"/>
        <dbReference type="ChEBI" id="CHEBI:57945"/>
        <dbReference type="EC" id="1.17.1.4"/>
    </reaction>
</comment>
<dbReference type="PANTHER" id="PTHR45444:SF3">
    <property type="entry name" value="XANTHINE DEHYDROGENASE"/>
    <property type="match status" value="1"/>
</dbReference>
<evidence type="ECO:0000313" key="27">
    <source>
        <dbReference type="Proteomes" id="UP001623348"/>
    </source>
</evidence>
<dbReference type="Gene3D" id="3.10.20.30">
    <property type="match status" value="1"/>
</dbReference>
<dbReference type="GO" id="GO:0004854">
    <property type="term" value="F:xanthine dehydrogenase activity"/>
    <property type="evidence" value="ECO:0007669"/>
    <property type="project" value="UniProtKB-EC"/>
</dbReference>
<keyword evidence="15" id="KW-0408">Iron</keyword>
<comment type="subcellular location">
    <subcellularLocation>
        <location evidence="4">Cytoplasm</location>
    </subcellularLocation>
    <subcellularLocation>
        <location evidence="3">Peroxisome</location>
    </subcellularLocation>
</comment>
<evidence type="ECO:0000256" key="6">
    <source>
        <dbReference type="ARBA" id="ARBA00011738"/>
    </source>
</evidence>
<gene>
    <name evidence="26" type="ORF">GRJ2_001636100</name>
</gene>
<dbReference type="FunFam" id="3.90.1170.50:FF:000001">
    <property type="entry name" value="Aldehyde oxidase 1"/>
    <property type="match status" value="1"/>
</dbReference>
<dbReference type="InterPro" id="IPR000674">
    <property type="entry name" value="Ald_Oxase/Xan_DH_a/b"/>
</dbReference>
<evidence type="ECO:0000256" key="2">
    <source>
        <dbReference type="ARBA" id="ARBA00001974"/>
    </source>
</evidence>
<keyword evidence="10" id="KW-0285">Flavoprotein</keyword>
<dbReference type="Gene3D" id="3.30.43.10">
    <property type="entry name" value="Uridine Diphospho-n-acetylenolpyruvylglucosamine Reductase, domain 2"/>
    <property type="match status" value="2"/>
</dbReference>
<dbReference type="InterPro" id="IPR016208">
    <property type="entry name" value="Ald_Oxase/xanthine_DH-like"/>
</dbReference>
<dbReference type="Pfam" id="PF01315">
    <property type="entry name" value="Ald_Xan_dh_C"/>
    <property type="match status" value="1"/>
</dbReference>
<protein>
    <recommendedName>
        <fullName evidence="7">xanthine dehydrogenase</fullName>
        <ecNumber evidence="7">1.17.1.4</ecNumber>
    </recommendedName>
</protein>
<dbReference type="PROSITE" id="PS50878">
    <property type="entry name" value="RT_POL"/>
    <property type="match status" value="1"/>
</dbReference>
<name>A0ABC9X1Z3_GRUJA</name>
<dbReference type="InterPro" id="IPR036856">
    <property type="entry name" value="Ald_Oxase/Xan_DH_a/b_sf"/>
</dbReference>
<comment type="catalytic activity">
    <reaction evidence="20">
        <text>xanthine + NAD(+) + H2O = urate + NADH + H(+)</text>
        <dbReference type="Rhea" id="RHEA:16669"/>
        <dbReference type="ChEBI" id="CHEBI:15377"/>
        <dbReference type="ChEBI" id="CHEBI:15378"/>
        <dbReference type="ChEBI" id="CHEBI:17712"/>
        <dbReference type="ChEBI" id="CHEBI:17775"/>
        <dbReference type="ChEBI" id="CHEBI:57540"/>
        <dbReference type="ChEBI" id="CHEBI:57945"/>
        <dbReference type="EC" id="1.17.1.4"/>
    </reaction>
</comment>
<feature type="compositionally biased region" description="Polar residues" evidence="22">
    <location>
        <begin position="1128"/>
        <end position="1141"/>
    </location>
</feature>
<dbReference type="InterPro" id="IPR002346">
    <property type="entry name" value="Mopterin_DH_FAD-bd"/>
</dbReference>
<evidence type="ECO:0000256" key="15">
    <source>
        <dbReference type="ARBA" id="ARBA00023004"/>
    </source>
</evidence>
<dbReference type="Gene3D" id="3.30.465.10">
    <property type="match status" value="1"/>
</dbReference>
<dbReference type="SUPFAM" id="SSF55447">
    <property type="entry name" value="CO dehydrogenase flavoprotein C-terminal domain-like"/>
    <property type="match status" value="1"/>
</dbReference>
<keyword evidence="27" id="KW-1185">Reference proteome</keyword>
<evidence type="ECO:0000256" key="22">
    <source>
        <dbReference type="SAM" id="MobiDB-lite"/>
    </source>
</evidence>
<dbReference type="SUPFAM" id="SSF56003">
    <property type="entry name" value="Molybdenum cofactor-binding domain"/>
    <property type="match status" value="2"/>
</dbReference>
<evidence type="ECO:0000256" key="5">
    <source>
        <dbReference type="ARBA" id="ARBA00006849"/>
    </source>
</evidence>
<dbReference type="InterPro" id="IPR008274">
    <property type="entry name" value="AldOxase/xan_DH_MoCoBD1"/>
</dbReference>
<dbReference type="InterPro" id="IPR002888">
    <property type="entry name" value="2Fe-2S-bd"/>
</dbReference>
<dbReference type="Pfam" id="PF20256">
    <property type="entry name" value="MoCoBD_2"/>
    <property type="match status" value="2"/>
</dbReference>
<evidence type="ECO:0000259" key="23">
    <source>
        <dbReference type="PROSITE" id="PS50878"/>
    </source>
</evidence>
<dbReference type="Gene3D" id="1.10.150.120">
    <property type="entry name" value="[2Fe-2S]-binding domain"/>
    <property type="match status" value="2"/>
</dbReference>
<dbReference type="InterPro" id="IPR016169">
    <property type="entry name" value="FAD-bd_PCMH_sub2"/>
</dbReference>
<dbReference type="FunFam" id="1.10.150.120:FF:000001">
    <property type="entry name" value="Aldehyde oxidase 1"/>
    <property type="match status" value="1"/>
</dbReference>
<evidence type="ECO:0000259" key="24">
    <source>
        <dbReference type="PROSITE" id="PS51085"/>
    </source>
</evidence>
<dbReference type="SMART" id="SM01008">
    <property type="entry name" value="Ald_Xan_dh_C"/>
    <property type="match status" value="1"/>
</dbReference>
<reference evidence="26 27" key="1">
    <citation type="submission" date="2024-06" db="EMBL/GenBank/DDBJ databases">
        <title>The draft genome of Grus japonensis, version 3.</title>
        <authorList>
            <person name="Nabeshima K."/>
            <person name="Suzuki S."/>
            <person name="Onuma M."/>
        </authorList>
    </citation>
    <scope>NUCLEOTIDE SEQUENCE [LARGE SCALE GENOMIC DNA]</scope>
    <source>
        <strain evidence="26 27">451A</strain>
    </source>
</reference>
<comment type="similarity">
    <text evidence="5">Belongs to the xanthine dehydrogenase family.</text>
</comment>
<keyword evidence="11" id="KW-0001">2Fe-2S</keyword>
<evidence type="ECO:0000256" key="14">
    <source>
        <dbReference type="ARBA" id="ARBA00023002"/>
    </source>
</evidence>
<evidence type="ECO:0000256" key="10">
    <source>
        <dbReference type="ARBA" id="ARBA00022630"/>
    </source>
</evidence>
<comment type="subunit">
    <text evidence="6">Homodimer.</text>
</comment>
<dbReference type="Pfam" id="PF00111">
    <property type="entry name" value="Fer2"/>
    <property type="match status" value="1"/>
</dbReference>
<dbReference type="InterPro" id="IPR043502">
    <property type="entry name" value="DNA/RNA_pol_sf"/>
</dbReference>
<comment type="cofactor">
    <cofactor evidence="1">
        <name>Mo-molybdopterin</name>
        <dbReference type="ChEBI" id="CHEBI:71302"/>
    </cofactor>
</comment>
<dbReference type="InterPro" id="IPR005107">
    <property type="entry name" value="CO_DH_flav_C"/>
</dbReference>
<dbReference type="SUPFAM" id="SSF47741">
    <property type="entry name" value="CO dehydrogenase ISP C-domain like"/>
    <property type="match status" value="2"/>
</dbReference>
<keyword evidence="18" id="KW-0576">Peroxisome</keyword>
<keyword evidence="13" id="KW-0274">FAD</keyword>
<dbReference type="GO" id="GO:0006145">
    <property type="term" value="P:purine nucleobase catabolic process"/>
    <property type="evidence" value="ECO:0007669"/>
    <property type="project" value="UniProtKB-ARBA"/>
</dbReference>
<evidence type="ECO:0000256" key="11">
    <source>
        <dbReference type="ARBA" id="ARBA00022714"/>
    </source>
</evidence>
<feature type="region of interest" description="Disordered" evidence="22">
    <location>
        <begin position="1123"/>
        <end position="1148"/>
    </location>
</feature>
<dbReference type="GO" id="GO:0051537">
    <property type="term" value="F:2 iron, 2 sulfur cluster binding"/>
    <property type="evidence" value="ECO:0007669"/>
    <property type="project" value="UniProtKB-KW"/>
</dbReference>
<evidence type="ECO:0000256" key="7">
    <source>
        <dbReference type="ARBA" id="ARBA00013123"/>
    </source>
</evidence>
<dbReference type="FunFam" id="3.30.390.50:FF:000001">
    <property type="entry name" value="Xanthine dehydrogenase oxidase"/>
    <property type="match status" value="1"/>
</dbReference>
<feature type="domain" description="Reverse transcriptase" evidence="23">
    <location>
        <begin position="1323"/>
        <end position="1587"/>
    </location>
</feature>
<evidence type="ECO:0000256" key="21">
    <source>
        <dbReference type="ARBA" id="ARBA00049517"/>
    </source>
</evidence>
<dbReference type="FunFam" id="3.30.465.10:FF:000004">
    <property type="entry name" value="Xanthine dehydrogenase/oxidase"/>
    <property type="match status" value="1"/>
</dbReference>
<dbReference type="FunFam" id="3.30.365.10:FF:000003">
    <property type="entry name" value="Aldehyde oxidase 1"/>
    <property type="match status" value="1"/>
</dbReference>
<evidence type="ECO:0000256" key="9">
    <source>
        <dbReference type="ARBA" id="ARBA00022505"/>
    </source>
</evidence>